<dbReference type="EMBL" id="CP021983">
    <property type="protein sequence ID" value="ASC73316.1"/>
    <property type="molecule type" value="Genomic_DNA"/>
</dbReference>
<name>A0A1Z3HSR9_9CYAN</name>
<gene>
    <name evidence="1" type="ORF">XM38_042800</name>
</gene>
<dbReference type="InterPro" id="IPR009057">
    <property type="entry name" value="Homeodomain-like_sf"/>
</dbReference>
<dbReference type="KEGG" id="hhg:XM38_042800"/>
<accession>A0A1Z3HSR9</accession>
<proteinExistence type="predicted"/>
<protein>
    <recommendedName>
        <fullName evidence="3">Transposase</fullName>
    </recommendedName>
</protein>
<dbReference type="AlphaFoldDB" id="A0A1Z3HSR9"/>
<keyword evidence="2" id="KW-1185">Reference proteome</keyword>
<evidence type="ECO:0008006" key="3">
    <source>
        <dbReference type="Google" id="ProtNLM"/>
    </source>
</evidence>
<evidence type="ECO:0000313" key="2">
    <source>
        <dbReference type="Proteomes" id="UP000191901"/>
    </source>
</evidence>
<dbReference type="Proteomes" id="UP000191901">
    <property type="component" value="Chromosome"/>
</dbReference>
<organism evidence="1 2">
    <name type="scientific">Halomicronema hongdechloris C2206</name>
    <dbReference type="NCBI Taxonomy" id="1641165"/>
    <lineage>
        <taxon>Bacteria</taxon>
        <taxon>Bacillati</taxon>
        <taxon>Cyanobacteriota</taxon>
        <taxon>Cyanophyceae</taxon>
        <taxon>Nodosilineales</taxon>
        <taxon>Nodosilineaceae</taxon>
        <taxon>Halomicronema</taxon>
    </lineage>
</organism>
<evidence type="ECO:0000313" key="1">
    <source>
        <dbReference type="EMBL" id="ASC73316.1"/>
    </source>
</evidence>
<dbReference type="SUPFAM" id="SSF46689">
    <property type="entry name" value="Homeodomain-like"/>
    <property type="match status" value="1"/>
</dbReference>
<sequence>MGGGAQPKLNAEQLKLVKALVDADNDATLDELRDRLAAETSILISRSSMGRIVQ</sequence>
<reference evidence="1 2" key="1">
    <citation type="journal article" date="2016" name="Biochim. Biophys. Acta">
        <title>Characterization of red-shifted phycobilisomes isolated from the chlorophyll f-containing cyanobacterium Halomicronema hongdechloris.</title>
        <authorList>
            <person name="Li Y."/>
            <person name="Lin Y."/>
            <person name="Garvey C.J."/>
            <person name="Birch D."/>
            <person name="Corkery R.W."/>
            <person name="Loughlin P.C."/>
            <person name="Scheer H."/>
            <person name="Willows R.D."/>
            <person name="Chen M."/>
        </authorList>
    </citation>
    <scope>NUCLEOTIDE SEQUENCE [LARGE SCALE GENOMIC DNA]</scope>
    <source>
        <strain evidence="1 2">C2206</strain>
    </source>
</reference>